<evidence type="ECO:0000256" key="1">
    <source>
        <dbReference type="SAM" id="MobiDB-lite"/>
    </source>
</evidence>
<accession>A0A1J5PZ41</accession>
<feature type="region of interest" description="Disordered" evidence="1">
    <location>
        <begin position="38"/>
        <end position="61"/>
    </location>
</feature>
<gene>
    <name evidence="2" type="ORF">GALL_478410</name>
</gene>
<protein>
    <submittedName>
        <fullName evidence="2">Uncharacterized protein</fullName>
    </submittedName>
</protein>
<sequence length="188" mass="19776">MVACPAESRSTLIDPPGTLTVHEVSPIKPNLSAVARATAQVPVPHERVSPTPRSNTRIETSRSPSILTNSTFTPAGKAFSGVMLGCIRSGPAASRESTKTTACGFPTSTFVAGYSLPSMETTTDPGSVLTTPMSTLMSPTTGTVTFLSPSRVPIKKCPGSTNPLSTRYLAMTRIPLPHISASDPSWFR</sequence>
<evidence type="ECO:0000313" key="2">
    <source>
        <dbReference type="EMBL" id="OIQ70547.1"/>
    </source>
</evidence>
<name>A0A1J5PZ41_9ZZZZ</name>
<dbReference type="EMBL" id="MLJW01004149">
    <property type="protein sequence ID" value="OIQ70547.1"/>
    <property type="molecule type" value="Genomic_DNA"/>
</dbReference>
<feature type="compositionally biased region" description="Polar residues" evidence="1">
    <location>
        <begin position="51"/>
        <end position="61"/>
    </location>
</feature>
<reference evidence="2" key="1">
    <citation type="submission" date="2016-10" db="EMBL/GenBank/DDBJ databases">
        <title>Sequence of Gallionella enrichment culture.</title>
        <authorList>
            <person name="Poehlein A."/>
            <person name="Muehling M."/>
            <person name="Daniel R."/>
        </authorList>
    </citation>
    <scope>NUCLEOTIDE SEQUENCE</scope>
</reference>
<organism evidence="2">
    <name type="scientific">mine drainage metagenome</name>
    <dbReference type="NCBI Taxonomy" id="410659"/>
    <lineage>
        <taxon>unclassified sequences</taxon>
        <taxon>metagenomes</taxon>
        <taxon>ecological metagenomes</taxon>
    </lineage>
</organism>
<comment type="caution">
    <text evidence="2">The sequence shown here is derived from an EMBL/GenBank/DDBJ whole genome shotgun (WGS) entry which is preliminary data.</text>
</comment>
<proteinExistence type="predicted"/>
<dbReference type="AlphaFoldDB" id="A0A1J5PZ41"/>